<name>A0AAV8ZD28_9CUCU</name>
<evidence type="ECO:0000313" key="2">
    <source>
        <dbReference type="Proteomes" id="UP001162162"/>
    </source>
</evidence>
<accession>A0AAV8ZD28</accession>
<evidence type="ECO:0000313" key="1">
    <source>
        <dbReference type="EMBL" id="KAJ8961479.1"/>
    </source>
</evidence>
<keyword evidence="2" id="KW-1185">Reference proteome</keyword>
<dbReference type="Proteomes" id="UP001162162">
    <property type="component" value="Unassembled WGS sequence"/>
</dbReference>
<sequence>MDRWSSGLQKFTGFLSASSAPARLNAPMLTDWRPCALSARHVSALSCLNGKFTGLRCRAFIAMTVKPE</sequence>
<gene>
    <name evidence="1" type="ORF">NQ318_014727</name>
</gene>
<protein>
    <submittedName>
        <fullName evidence="1">Uncharacterized protein</fullName>
    </submittedName>
</protein>
<dbReference type="AlphaFoldDB" id="A0AAV8ZD28"/>
<dbReference type="EMBL" id="JAPWTK010000005">
    <property type="protein sequence ID" value="KAJ8961479.1"/>
    <property type="molecule type" value="Genomic_DNA"/>
</dbReference>
<organism evidence="1 2">
    <name type="scientific">Aromia moschata</name>
    <dbReference type="NCBI Taxonomy" id="1265417"/>
    <lineage>
        <taxon>Eukaryota</taxon>
        <taxon>Metazoa</taxon>
        <taxon>Ecdysozoa</taxon>
        <taxon>Arthropoda</taxon>
        <taxon>Hexapoda</taxon>
        <taxon>Insecta</taxon>
        <taxon>Pterygota</taxon>
        <taxon>Neoptera</taxon>
        <taxon>Endopterygota</taxon>
        <taxon>Coleoptera</taxon>
        <taxon>Polyphaga</taxon>
        <taxon>Cucujiformia</taxon>
        <taxon>Chrysomeloidea</taxon>
        <taxon>Cerambycidae</taxon>
        <taxon>Cerambycinae</taxon>
        <taxon>Callichromatini</taxon>
        <taxon>Aromia</taxon>
    </lineage>
</organism>
<comment type="caution">
    <text evidence="1">The sequence shown here is derived from an EMBL/GenBank/DDBJ whole genome shotgun (WGS) entry which is preliminary data.</text>
</comment>
<reference evidence="1" key="1">
    <citation type="journal article" date="2023" name="Insect Mol. Biol.">
        <title>Genome sequencing provides insights into the evolution of gene families encoding plant cell wall-degrading enzymes in longhorned beetles.</title>
        <authorList>
            <person name="Shin N.R."/>
            <person name="Okamura Y."/>
            <person name="Kirsch R."/>
            <person name="Pauchet Y."/>
        </authorList>
    </citation>
    <scope>NUCLEOTIDE SEQUENCE</scope>
    <source>
        <strain evidence="1">AMC_N1</strain>
    </source>
</reference>
<proteinExistence type="predicted"/>